<accession>A0ABQ0K0C9</accession>
<evidence type="ECO:0000256" key="4">
    <source>
        <dbReference type="ARBA" id="ARBA00022475"/>
    </source>
</evidence>
<sequence length="372" mass="41740">MKSSQRTITIHINGRFFSQLIKWFLVLLALGFAITSFIVMKHLSVAFIVSVLLAFLLEPIVLAIENHDVNRTWSVVIVFVSIAAITAFGVVFLLPGISAEFQSISAYLQLKPPSVLTAELEATIDSKFPLMKRHGLSHEIAVYLQHGLDDLIKESIDILFEFVHIVSMIFIVPVSTFFLLKDGRQIKKTFIQFVPNRYFEMTLSVIHKISQQVGSYIRGQLLDALIVGILSSIILHVLHVRYAFHIGILAGCANIIPHFGPIFGAVPAIFIALMDTGSLGQVIVVTFCFAGIQLFDYLFISHMVIFKRIHIHPLIVVVVVLVGGYLMGVIGMFVSLLLFSILKVAVMELVWSFRHYHIFGRSQRFLSENSNE</sequence>
<keyword evidence="6 8" id="KW-1133">Transmembrane helix</keyword>
<dbReference type="RefSeq" id="WP_052564481.1">
    <property type="nucleotide sequence ID" value="NZ_BAFN01000001.1"/>
</dbReference>
<dbReference type="InterPro" id="IPR002549">
    <property type="entry name" value="AI-2E-like"/>
</dbReference>
<keyword evidence="10" id="KW-1185">Reference proteome</keyword>
<comment type="subcellular location">
    <subcellularLocation>
        <location evidence="1">Cell membrane</location>
        <topology evidence="1">Multi-pass membrane protein</topology>
    </subcellularLocation>
</comment>
<organism evidence="9 10">
    <name type="scientific">Candidatus Brocadia sinica JPN1</name>
    <dbReference type="NCBI Taxonomy" id="1197129"/>
    <lineage>
        <taxon>Bacteria</taxon>
        <taxon>Pseudomonadati</taxon>
        <taxon>Planctomycetota</taxon>
        <taxon>Candidatus Brocadiia</taxon>
        <taxon>Candidatus Brocadiales</taxon>
        <taxon>Candidatus Brocadiaceae</taxon>
        <taxon>Candidatus Brocadia</taxon>
    </lineage>
</organism>
<keyword evidence="3" id="KW-0813">Transport</keyword>
<evidence type="ECO:0000256" key="1">
    <source>
        <dbReference type="ARBA" id="ARBA00004651"/>
    </source>
</evidence>
<dbReference type="PANTHER" id="PTHR21716">
    <property type="entry name" value="TRANSMEMBRANE PROTEIN"/>
    <property type="match status" value="1"/>
</dbReference>
<evidence type="ECO:0000256" key="5">
    <source>
        <dbReference type="ARBA" id="ARBA00022692"/>
    </source>
</evidence>
<feature type="transmembrane region" description="Helical" evidence="8">
    <location>
        <begin position="311"/>
        <end position="339"/>
    </location>
</feature>
<feature type="transmembrane region" description="Helical" evidence="8">
    <location>
        <begin position="244"/>
        <end position="270"/>
    </location>
</feature>
<comment type="similarity">
    <text evidence="2">Belongs to the autoinducer-2 exporter (AI-2E) (TC 2.A.86) family.</text>
</comment>
<proteinExistence type="inferred from homology"/>
<gene>
    <name evidence="9" type="ORF">BROSI_A3016</name>
</gene>
<evidence type="ECO:0000256" key="7">
    <source>
        <dbReference type="ARBA" id="ARBA00023136"/>
    </source>
</evidence>
<dbReference type="PANTHER" id="PTHR21716:SF53">
    <property type="entry name" value="PERMEASE PERM-RELATED"/>
    <property type="match status" value="1"/>
</dbReference>
<name>A0ABQ0K0C9_9BACT</name>
<feature type="transmembrane region" description="Helical" evidence="8">
    <location>
        <begin position="76"/>
        <end position="97"/>
    </location>
</feature>
<evidence type="ECO:0000256" key="2">
    <source>
        <dbReference type="ARBA" id="ARBA00009773"/>
    </source>
</evidence>
<feature type="transmembrane region" description="Helical" evidence="8">
    <location>
        <begin position="282"/>
        <end position="305"/>
    </location>
</feature>
<dbReference type="EMBL" id="BAFN01000001">
    <property type="protein sequence ID" value="GAN34479.1"/>
    <property type="molecule type" value="Genomic_DNA"/>
</dbReference>
<feature type="transmembrane region" description="Helical" evidence="8">
    <location>
        <begin position="45"/>
        <end position="64"/>
    </location>
</feature>
<protein>
    <recommendedName>
        <fullName evidence="11">Permease</fullName>
    </recommendedName>
</protein>
<evidence type="ECO:0000313" key="10">
    <source>
        <dbReference type="Proteomes" id="UP000032309"/>
    </source>
</evidence>
<keyword evidence="5 8" id="KW-0812">Transmembrane</keyword>
<dbReference type="Pfam" id="PF01594">
    <property type="entry name" value="AI-2E_transport"/>
    <property type="match status" value="1"/>
</dbReference>
<evidence type="ECO:0008006" key="11">
    <source>
        <dbReference type="Google" id="ProtNLM"/>
    </source>
</evidence>
<evidence type="ECO:0000256" key="6">
    <source>
        <dbReference type="ARBA" id="ARBA00022989"/>
    </source>
</evidence>
<evidence type="ECO:0000256" key="8">
    <source>
        <dbReference type="SAM" id="Phobius"/>
    </source>
</evidence>
<evidence type="ECO:0000256" key="3">
    <source>
        <dbReference type="ARBA" id="ARBA00022448"/>
    </source>
</evidence>
<feature type="transmembrane region" description="Helical" evidence="8">
    <location>
        <begin position="221"/>
        <end position="238"/>
    </location>
</feature>
<evidence type="ECO:0000313" key="9">
    <source>
        <dbReference type="EMBL" id="GAN34479.1"/>
    </source>
</evidence>
<feature type="transmembrane region" description="Helical" evidence="8">
    <location>
        <begin position="20"/>
        <end position="39"/>
    </location>
</feature>
<dbReference type="Proteomes" id="UP000032309">
    <property type="component" value="Unassembled WGS sequence"/>
</dbReference>
<reference evidence="10" key="1">
    <citation type="journal article" date="2015" name="Genome Announc.">
        <title>Draft Genome Sequence of an Anaerobic Ammonium-Oxidizing Bacterium, "Candidatus Brocadia sinica".</title>
        <authorList>
            <person name="Oshiki M."/>
            <person name="Shinyako-Hata K."/>
            <person name="Satoh H."/>
            <person name="Okabe S."/>
        </authorList>
    </citation>
    <scope>NUCLEOTIDE SEQUENCE [LARGE SCALE GENOMIC DNA]</scope>
    <source>
        <strain evidence="10">JPN1</strain>
    </source>
</reference>
<keyword evidence="4" id="KW-1003">Cell membrane</keyword>
<feature type="transmembrane region" description="Helical" evidence="8">
    <location>
        <begin position="158"/>
        <end position="180"/>
    </location>
</feature>
<keyword evidence="7 8" id="KW-0472">Membrane</keyword>
<comment type="caution">
    <text evidence="9">The sequence shown here is derived from an EMBL/GenBank/DDBJ whole genome shotgun (WGS) entry which is preliminary data.</text>
</comment>